<evidence type="ECO:0000313" key="6">
    <source>
        <dbReference type="EMBL" id="KAK8897064.1"/>
    </source>
</evidence>
<dbReference type="PROSITE" id="PS51221">
    <property type="entry name" value="TTL"/>
    <property type="match status" value="1"/>
</dbReference>
<protein>
    <recommendedName>
        <fullName evidence="4">Tubulin--tyrosine ligase-like protein 5</fullName>
    </recommendedName>
</protein>
<comment type="caution">
    <text evidence="6">The sequence shown here is derived from an EMBL/GenBank/DDBJ whole genome shotgun (WGS) entry which is preliminary data.</text>
</comment>
<keyword evidence="2" id="KW-0547">Nucleotide-binding</keyword>
<dbReference type="PANTHER" id="PTHR12241:SF145">
    <property type="entry name" value="TUBULIN POLYGLUTAMYLASE TTLL5"/>
    <property type="match status" value="1"/>
</dbReference>
<accession>A0ABR2L163</accession>
<dbReference type="Pfam" id="PF03133">
    <property type="entry name" value="TTL"/>
    <property type="match status" value="1"/>
</dbReference>
<evidence type="ECO:0000256" key="4">
    <source>
        <dbReference type="ARBA" id="ARBA00041448"/>
    </source>
</evidence>
<evidence type="ECO:0000256" key="5">
    <source>
        <dbReference type="ARBA" id="ARBA00049274"/>
    </source>
</evidence>
<dbReference type="SUPFAM" id="SSF56059">
    <property type="entry name" value="Glutathione synthetase ATP-binding domain-like"/>
    <property type="match status" value="1"/>
</dbReference>
<evidence type="ECO:0000256" key="2">
    <source>
        <dbReference type="ARBA" id="ARBA00022741"/>
    </source>
</evidence>
<organism evidence="6 7">
    <name type="scientific">Tritrichomonas musculus</name>
    <dbReference type="NCBI Taxonomy" id="1915356"/>
    <lineage>
        <taxon>Eukaryota</taxon>
        <taxon>Metamonada</taxon>
        <taxon>Parabasalia</taxon>
        <taxon>Tritrichomonadida</taxon>
        <taxon>Tritrichomonadidae</taxon>
        <taxon>Tritrichomonas</taxon>
    </lineage>
</organism>
<dbReference type="Proteomes" id="UP001470230">
    <property type="component" value="Unassembled WGS sequence"/>
</dbReference>
<evidence type="ECO:0000313" key="7">
    <source>
        <dbReference type="Proteomes" id="UP001470230"/>
    </source>
</evidence>
<gene>
    <name evidence="6" type="ORF">M9Y10_014998</name>
</gene>
<keyword evidence="3" id="KW-0067">ATP-binding</keyword>
<keyword evidence="7" id="KW-1185">Reference proteome</keyword>
<evidence type="ECO:0000256" key="3">
    <source>
        <dbReference type="ARBA" id="ARBA00022840"/>
    </source>
</evidence>
<keyword evidence="1" id="KW-0436">Ligase</keyword>
<dbReference type="Gene3D" id="3.30.470.20">
    <property type="entry name" value="ATP-grasp fold, B domain"/>
    <property type="match status" value="1"/>
</dbReference>
<dbReference type="EMBL" id="JAPFFF010000002">
    <property type="protein sequence ID" value="KAK8897064.1"/>
    <property type="molecule type" value="Genomic_DNA"/>
</dbReference>
<proteinExistence type="predicted"/>
<dbReference type="InterPro" id="IPR004344">
    <property type="entry name" value="TTL/TTLL_fam"/>
</dbReference>
<sequence>MSDSLVQLFNTVPLPYTYVNVPTPEEPENHPRHKILYYVNRVITNLTRDTFRHAGFKFTEDSKHWNASWGRQYNADEYQKCQSWQKINHYATAFLMGRKDHLNTRMKELKSRVGDFASFYPTSFLLPEDQVDLDDEWKKYPVWIIKPSASSRGRGIHLLTSKDNDQPTEPGVVQQYITNPFLITKRKFDIRLYVLITCIEPLRIYIHHAGLARFCTHEYDPNGSTSDLMMHLTNFSVNKENNDFVRCDDDTESIQDSKWSLDFFLKYIDSIGHSSEKLMREFERICIATIIAGMCEIKKKHLEYIPHRHTSYEMYGVDVMLDDDFNCHLVEVNISPSLSGMDSKLDKKLKYPLNLDLLRMARIIDCDPQLEHPCPAIDAIDDAFFKSMSKERVDSVLNGTVDPWANPVFADFVIVRDYLEETQIKSGFRLIYPLPSNMEKYFPCFDKLSYRDVVFTKWIKMTPAKQAEVIRKSFKKYKDEMNRIL</sequence>
<evidence type="ECO:0000256" key="1">
    <source>
        <dbReference type="ARBA" id="ARBA00022598"/>
    </source>
</evidence>
<reference evidence="6 7" key="1">
    <citation type="submission" date="2024-04" db="EMBL/GenBank/DDBJ databases">
        <title>Tritrichomonas musculus Genome.</title>
        <authorList>
            <person name="Alves-Ferreira E."/>
            <person name="Grigg M."/>
            <person name="Lorenzi H."/>
            <person name="Galac M."/>
        </authorList>
    </citation>
    <scope>NUCLEOTIDE SEQUENCE [LARGE SCALE GENOMIC DNA]</scope>
    <source>
        <strain evidence="6 7">EAF2021</strain>
    </source>
</reference>
<comment type="catalytic activity">
    <reaction evidence="5">
        <text>L-glutamyl-[protein] + L-glutamate + ATP = gamma-L-glutamyl-L-glutamyl-[protein] + ADP + phosphate + H(+)</text>
        <dbReference type="Rhea" id="RHEA:60144"/>
        <dbReference type="Rhea" id="RHEA-COMP:10208"/>
        <dbReference type="Rhea" id="RHEA-COMP:15517"/>
        <dbReference type="ChEBI" id="CHEBI:15378"/>
        <dbReference type="ChEBI" id="CHEBI:29973"/>
        <dbReference type="ChEBI" id="CHEBI:29985"/>
        <dbReference type="ChEBI" id="CHEBI:30616"/>
        <dbReference type="ChEBI" id="CHEBI:43474"/>
        <dbReference type="ChEBI" id="CHEBI:143622"/>
        <dbReference type="ChEBI" id="CHEBI:456216"/>
    </reaction>
    <physiologicalReaction direction="left-to-right" evidence="5">
        <dbReference type="Rhea" id="RHEA:60145"/>
    </physiologicalReaction>
</comment>
<dbReference type="PANTHER" id="PTHR12241">
    <property type="entry name" value="TUBULIN POLYGLUTAMYLASE"/>
    <property type="match status" value="1"/>
</dbReference>
<name>A0ABR2L163_9EUKA</name>